<dbReference type="Proteomes" id="UP000010556">
    <property type="component" value="Unassembled WGS sequence"/>
</dbReference>
<dbReference type="AlphaFoldDB" id="L5M2F9"/>
<proteinExistence type="predicted"/>
<organism evidence="1 2">
    <name type="scientific">Myotis davidii</name>
    <name type="common">David's myotis</name>
    <dbReference type="NCBI Taxonomy" id="225400"/>
    <lineage>
        <taxon>Eukaryota</taxon>
        <taxon>Metazoa</taxon>
        <taxon>Chordata</taxon>
        <taxon>Craniata</taxon>
        <taxon>Vertebrata</taxon>
        <taxon>Euteleostomi</taxon>
        <taxon>Mammalia</taxon>
        <taxon>Eutheria</taxon>
        <taxon>Laurasiatheria</taxon>
        <taxon>Chiroptera</taxon>
        <taxon>Yangochiroptera</taxon>
        <taxon>Vespertilionidae</taxon>
        <taxon>Myotis</taxon>
    </lineage>
</organism>
<protein>
    <submittedName>
        <fullName evidence="1">Uncharacterized protein</fullName>
    </submittedName>
</protein>
<name>L5M2F9_MYODS</name>
<reference evidence="2" key="1">
    <citation type="journal article" date="2013" name="Science">
        <title>Comparative analysis of bat genomes provides insight into the evolution of flight and immunity.</title>
        <authorList>
            <person name="Zhang G."/>
            <person name="Cowled C."/>
            <person name="Shi Z."/>
            <person name="Huang Z."/>
            <person name="Bishop-Lilly K.A."/>
            <person name="Fang X."/>
            <person name="Wynne J.W."/>
            <person name="Xiong Z."/>
            <person name="Baker M.L."/>
            <person name="Zhao W."/>
            <person name="Tachedjian M."/>
            <person name="Zhu Y."/>
            <person name="Zhou P."/>
            <person name="Jiang X."/>
            <person name="Ng J."/>
            <person name="Yang L."/>
            <person name="Wu L."/>
            <person name="Xiao J."/>
            <person name="Feng Y."/>
            <person name="Chen Y."/>
            <person name="Sun X."/>
            <person name="Zhang Y."/>
            <person name="Marsh G.A."/>
            <person name="Crameri G."/>
            <person name="Broder C.C."/>
            <person name="Frey K.G."/>
            <person name="Wang L.F."/>
            <person name="Wang J."/>
        </authorList>
    </citation>
    <scope>NUCLEOTIDE SEQUENCE [LARGE SCALE GENOMIC DNA]</scope>
</reference>
<gene>
    <name evidence="1" type="ORF">MDA_GLEAN10017594</name>
</gene>
<evidence type="ECO:0000313" key="2">
    <source>
        <dbReference type="Proteomes" id="UP000010556"/>
    </source>
</evidence>
<sequence length="110" mass="11886">MNMQFHLDSSFSHITDQSLGILDCLCSHSSGDFFASSFVPCTPTSVSSVLVLSSSAQPSPSTRKILVTENVSCMKRSYSTAFQTPLSSPSGVLGGDEVFRVLWRDTDLCI</sequence>
<dbReference type="EMBL" id="KB105175">
    <property type="protein sequence ID" value="ELK32546.1"/>
    <property type="molecule type" value="Genomic_DNA"/>
</dbReference>
<accession>L5M2F9</accession>
<keyword evidence="2" id="KW-1185">Reference proteome</keyword>
<evidence type="ECO:0000313" key="1">
    <source>
        <dbReference type="EMBL" id="ELK32546.1"/>
    </source>
</evidence>